<sequence length="163" mass="19014">MKKILYCLLFIFISVLSFSDSIDCSISKGTVSRNYRVNYRYIDNPISGVNRMAGFNAECRLYKNGTVYYGSKIIFSGTDPINSFIHSVKNNQFSENGYLRFQYYNYFTDKPVLMTYADGIIYVAGPSWANEIKTLWKSDMRVRDQWYVRDIINGLNYNNTPRV</sequence>
<keyword evidence="1" id="KW-0732">Signal</keyword>
<dbReference type="RefSeq" id="WP_147002865.1">
    <property type="nucleotide sequence ID" value="NZ_AP019841.1"/>
</dbReference>
<protein>
    <submittedName>
        <fullName evidence="2">Uncharacterized protein</fullName>
    </submittedName>
</protein>
<dbReference type="EMBL" id="AP019841">
    <property type="protein sequence ID" value="BBM54012.1"/>
    <property type="molecule type" value="Genomic_DNA"/>
</dbReference>
<evidence type="ECO:0000313" key="2">
    <source>
        <dbReference type="EMBL" id="BBM54012.1"/>
    </source>
</evidence>
<dbReference type="AlphaFoldDB" id="A0A510KQN4"/>
<evidence type="ECO:0000256" key="1">
    <source>
        <dbReference type="SAM" id="SignalP"/>
    </source>
</evidence>
<feature type="signal peptide" evidence="1">
    <location>
        <begin position="1"/>
        <end position="19"/>
    </location>
</feature>
<evidence type="ECO:0000313" key="3">
    <source>
        <dbReference type="Proteomes" id="UP000321944"/>
    </source>
</evidence>
<accession>A0A510KQN4</accession>
<gene>
    <name evidence="2" type="ORF">JMUB3936_0290</name>
</gene>
<proteinExistence type="predicted"/>
<organism evidence="2 3">
    <name type="scientific">Leptotrichia wadei</name>
    <dbReference type="NCBI Taxonomy" id="157687"/>
    <lineage>
        <taxon>Bacteria</taxon>
        <taxon>Fusobacteriati</taxon>
        <taxon>Fusobacteriota</taxon>
        <taxon>Fusobacteriia</taxon>
        <taxon>Fusobacteriales</taxon>
        <taxon>Leptotrichiaceae</taxon>
        <taxon>Leptotrichia</taxon>
    </lineage>
</organism>
<feature type="chain" id="PRO_5022178029" evidence="1">
    <location>
        <begin position="20"/>
        <end position="163"/>
    </location>
</feature>
<reference evidence="2 3" key="1">
    <citation type="submission" date="2019-07" db="EMBL/GenBank/DDBJ databases">
        <title>Complete Genome Sequence of Leptotrichia wadei Strain JMUB3936.</title>
        <authorList>
            <person name="Watanabe S."/>
            <person name="Cui L."/>
        </authorList>
    </citation>
    <scope>NUCLEOTIDE SEQUENCE [LARGE SCALE GENOMIC DNA]</scope>
    <source>
        <strain evidence="2 3">JMUB3936</strain>
    </source>
</reference>
<dbReference type="Proteomes" id="UP000321944">
    <property type="component" value="Chromosome"/>
</dbReference>
<name>A0A510KQN4_9FUSO</name>